<keyword evidence="3" id="KW-1185">Reference proteome</keyword>
<organism evidence="2 3">
    <name type="scientific">Rhizomicrobium electricum</name>
    <dbReference type="NCBI Taxonomy" id="480070"/>
    <lineage>
        <taxon>Bacteria</taxon>
        <taxon>Pseudomonadati</taxon>
        <taxon>Pseudomonadota</taxon>
        <taxon>Alphaproteobacteria</taxon>
        <taxon>Micropepsales</taxon>
        <taxon>Micropepsaceae</taxon>
        <taxon>Rhizomicrobium</taxon>
    </lineage>
</organism>
<protein>
    <submittedName>
        <fullName evidence="2">Uncharacterized protein</fullName>
    </submittedName>
</protein>
<dbReference type="EMBL" id="BAAADD010000003">
    <property type="protein sequence ID" value="GAA0564822.1"/>
    <property type="molecule type" value="Genomic_DNA"/>
</dbReference>
<feature type="chain" id="PRO_5045517632" evidence="1">
    <location>
        <begin position="21"/>
        <end position="228"/>
    </location>
</feature>
<feature type="signal peptide" evidence="1">
    <location>
        <begin position="1"/>
        <end position="20"/>
    </location>
</feature>
<proteinExistence type="predicted"/>
<dbReference type="RefSeq" id="WP_166933689.1">
    <property type="nucleotide sequence ID" value="NZ_BAAADD010000003.1"/>
</dbReference>
<evidence type="ECO:0000313" key="3">
    <source>
        <dbReference type="Proteomes" id="UP001499951"/>
    </source>
</evidence>
<reference evidence="3" key="1">
    <citation type="journal article" date="2019" name="Int. J. Syst. Evol. Microbiol.">
        <title>The Global Catalogue of Microorganisms (GCM) 10K type strain sequencing project: providing services to taxonomists for standard genome sequencing and annotation.</title>
        <authorList>
            <consortium name="The Broad Institute Genomics Platform"/>
            <consortium name="The Broad Institute Genome Sequencing Center for Infectious Disease"/>
            <person name="Wu L."/>
            <person name="Ma J."/>
        </authorList>
    </citation>
    <scope>NUCLEOTIDE SEQUENCE [LARGE SCALE GENOMIC DNA]</scope>
    <source>
        <strain evidence="3">JCM 15089</strain>
    </source>
</reference>
<gene>
    <name evidence="2" type="ORF">GCM10008942_11480</name>
</gene>
<keyword evidence="1" id="KW-0732">Signal</keyword>
<dbReference type="Proteomes" id="UP001499951">
    <property type="component" value="Unassembled WGS sequence"/>
</dbReference>
<evidence type="ECO:0000256" key="1">
    <source>
        <dbReference type="SAM" id="SignalP"/>
    </source>
</evidence>
<sequence>MRCSVVGLVSVLAYAAPASAGFDAPLKTALIPATGKAVLHCLTFPNFLLKWEAEGMTTPIVYILKGKGPWTCAATMKGELNFGHWPLVRVKGPFIVLQYPPQAEFGSGFTVFDTRLWRYVDSDTAIGDFTAVRLDGEALTLAYRRPINRDCSLYYGAATACWGTIKAQSGLNDALMPDCRTAYEIAKKKLDVADITGYPATVTYNAEVRIANGKAAYTARPGPITCEP</sequence>
<comment type="caution">
    <text evidence="2">The sequence shown here is derived from an EMBL/GenBank/DDBJ whole genome shotgun (WGS) entry which is preliminary data.</text>
</comment>
<name>A0ABP3PCH9_9PROT</name>
<accession>A0ABP3PCH9</accession>
<evidence type="ECO:0000313" key="2">
    <source>
        <dbReference type="EMBL" id="GAA0564822.1"/>
    </source>
</evidence>